<protein>
    <submittedName>
        <fullName evidence="1">Uncharacterized protein</fullName>
    </submittedName>
</protein>
<organism evidence="1">
    <name type="scientific">Rhizophagus irregularis (strain DAOM 181602 / DAOM 197198 / MUCL 43194)</name>
    <name type="common">Arbuscular mycorrhizal fungus</name>
    <name type="synonym">Glomus intraradices</name>
    <dbReference type="NCBI Taxonomy" id="747089"/>
    <lineage>
        <taxon>Eukaryota</taxon>
        <taxon>Fungi</taxon>
        <taxon>Fungi incertae sedis</taxon>
        <taxon>Mucoromycota</taxon>
        <taxon>Glomeromycotina</taxon>
        <taxon>Glomeromycetes</taxon>
        <taxon>Glomerales</taxon>
        <taxon>Glomeraceae</taxon>
        <taxon>Rhizophagus</taxon>
    </lineage>
</organism>
<name>U9T220_RHIID</name>
<dbReference type="AlphaFoldDB" id="U9T220"/>
<proteinExistence type="predicted"/>
<reference evidence="1" key="1">
    <citation type="submission" date="2013-07" db="EMBL/GenBank/DDBJ databases">
        <title>The genome of an arbuscular mycorrhizal fungus provides insights into the evolution of the oldest plant symbiosis.</title>
        <authorList>
            <consortium name="DOE Joint Genome Institute"/>
            <person name="Tisserant E."/>
            <person name="Malbreil M."/>
            <person name="Kuo A."/>
            <person name="Kohler A."/>
            <person name="Symeonidi A."/>
            <person name="Balestrini R."/>
            <person name="Charron P."/>
            <person name="Duensing N."/>
            <person name="Frei-dit-Frey N."/>
            <person name="Gianinazzi-Pearson V."/>
            <person name="Gilbert B."/>
            <person name="Handa Y."/>
            <person name="Hijri M."/>
            <person name="Kaul R."/>
            <person name="Kawaguchi M."/>
            <person name="Krajinski F."/>
            <person name="Lammers P."/>
            <person name="Lapierre D."/>
            <person name="Masclaux F.G."/>
            <person name="Murat C."/>
            <person name="Morin E."/>
            <person name="Ndikumana S."/>
            <person name="Pagni M."/>
            <person name="Petitpierre D."/>
            <person name="Requena N."/>
            <person name="Rosikiewicz P."/>
            <person name="Riley R."/>
            <person name="Saito K."/>
            <person name="San Clemente H."/>
            <person name="Shapiro H."/>
            <person name="van Tuinen D."/>
            <person name="Becard G."/>
            <person name="Bonfante P."/>
            <person name="Paszkowski U."/>
            <person name="Shachar-Hill Y."/>
            <person name="Young J.P."/>
            <person name="Sanders I.R."/>
            <person name="Henrissat B."/>
            <person name="Rensing S.A."/>
            <person name="Grigoriev I.V."/>
            <person name="Corradi N."/>
            <person name="Roux C."/>
            <person name="Martin F."/>
        </authorList>
    </citation>
    <scope>NUCLEOTIDE SEQUENCE</scope>
    <source>
        <strain evidence="1">DAOM 197198</strain>
    </source>
</reference>
<sequence length="118" mass="13461">MNDICLNRVPISPTQTCPPEIQILLDNAYVPFVLEFSMYWVPKLKYVGSNVVVLTRITLAMELMEVLKRYVYNTTSSRCMNKSADGELVLGFLEYDNFHCTPVAGRETVYLTLARSTK</sequence>
<dbReference type="EMBL" id="KI295861">
    <property type="protein sequence ID" value="ESA02234.1"/>
    <property type="molecule type" value="Genomic_DNA"/>
</dbReference>
<gene>
    <name evidence="1" type="ORF">GLOINDRAFT_86481</name>
</gene>
<dbReference type="HOGENOM" id="CLU_2074389_0_0_1"/>
<evidence type="ECO:0000313" key="1">
    <source>
        <dbReference type="EMBL" id="ESA02234.1"/>
    </source>
</evidence>
<accession>U9T220</accession>